<evidence type="ECO:0000313" key="1">
    <source>
        <dbReference type="EMBL" id="MPC22147.1"/>
    </source>
</evidence>
<accession>A0A5B7DLY8</accession>
<organism evidence="1 2">
    <name type="scientific">Portunus trituberculatus</name>
    <name type="common">Swimming crab</name>
    <name type="synonym">Neptunus trituberculatus</name>
    <dbReference type="NCBI Taxonomy" id="210409"/>
    <lineage>
        <taxon>Eukaryota</taxon>
        <taxon>Metazoa</taxon>
        <taxon>Ecdysozoa</taxon>
        <taxon>Arthropoda</taxon>
        <taxon>Crustacea</taxon>
        <taxon>Multicrustacea</taxon>
        <taxon>Malacostraca</taxon>
        <taxon>Eumalacostraca</taxon>
        <taxon>Eucarida</taxon>
        <taxon>Decapoda</taxon>
        <taxon>Pleocyemata</taxon>
        <taxon>Brachyura</taxon>
        <taxon>Eubrachyura</taxon>
        <taxon>Portunoidea</taxon>
        <taxon>Portunidae</taxon>
        <taxon>Portuninae</taxon>
        <taxon>Portunus</taxon>
    </lineage>
</organism>
<comment type="caution">
    <text evidence="1">The sequence shown here is derived from an EMBL/GenBank/DDBJ whole genome shotgun (WGS) entry which is preliminary data.</text>
</comment>
<reference evidence="1 2" key="1">
    <citation type="submission" date="2019-05" db="EMBL/GenBank/DDBJ databases">
        <title>Another draft genome of Portunus trituberculatus and its Hox gene families provides insights of decapod evolution.</title>
        <authorList>
            <person name="Jeong J.-H."/>
            <person name="Song I."/>
            <person name="Kim S."/>
            <person name="Choi T."/>
            <person name="Kim D."/>
            <person name="Ryu S."/>
            <person name="Kim W."/>
        </authorList>
    </citation>
    <scope>NUCLEOTIDE SEQUENCE [LARGE SCALE GENOMIC DNA]</scope>
    <source>
        <tissue evidence="1">Muscle</tissue>
    </source>
</reference>
<proteinExistence type="predicted"/>
<dbReference type="EMBL" id="VSRR010001056">
    <property type="protein sequence ID" value="MPC22147.1"/>
    <property type="molecule type" value="Genomic_DNA"/>
</dbReference>
<evidence type="ECO:0000313" key="2">
    <source>
        <dbReference type="Proteomes" id="UP000324222"/>
    </source>
</evidence>
<sequence>MNLLESFVKVTQPQPHTTQTRGCVLKLKLKQAPNTTQASLTRHQCHKCRLQITSMALDTVKGTLSLRRFPVRRRGWLAKAVHPQLAATHREESNIEGCVKKRKIQRRITHVIGFPSTKVDLRMFPMWLRAAACNAVY</sequence>
<name>A0A5B7DLY8_PORTR</name>
<gene>
    <name evidence="1" type="ORF">E2C01_015154</name>
</gene>
<dbReference type="Proteomes" id="UP000324222">
    <property type="component" value="Unassembled WGS sequence"/>
</dbReference>
<protein>
    <submittedName>
        <fullName evidence="1">Uncharacterized protein</fullName>
    </submittedName>
</protein>
<dbReference type="AlphaFoldDB" id="A0A5B7DLY8"/>
<keyword evidence="2" id="KW-1185">Reference proteome</keyword>